<gene>
    <name evidence="3" type="ORF">LX32DRAFT_656591</name>
</gene>
<evidence type="ECO:0000313" key="3">
    <source>
        <dbReference type="EMBL" id="KAK2023935.1"/>
    </source>
</evidence>
<keyword evidence="2" id="KW-0732">Signal</keyword>
<evidence type="ECO:0000256" key="1">
    <source>
        <dbReference type="SAM" id="MobiDB-lite"/>
    </source>
</evidence>
<dbReference type="Proteomes" id="UP001232148">
    <property type="component" value="Unassembled WGS sequence"/>
</dbReference>
<keyword evidence="4" id="KW-1185">Reference proteome</keyword>
<feature type="chain" id="PRO_5042032866" evidence="2">
    <location>
        <begin position="20"/>
        <end position="211"/>
    </location>
</feature>
<sequence length="211" mass="22574">MLANPGWLIGILIATLSEALMLTVEQGEHGGQLDSHRTDNRHSIIFMLEESELKTFHLLSPEPFQDCLTAGHWTGVAASRPATGSISSALDEEVRQHETRRDIFLTIAQSVDSVVASFDGRRKQIAKEATAYVVQDLGKLIKSETGSIDARSWAAVAASATVDNPTAWPALTCPRVPLPSQNRPSLGGAEGGPPFLKNSDASDVGGGIYEL</sequence>
<feature type="region of interest" description="Disordered" evidence="1">
    <location>
        <begin position="179"/>
        <end position="211"/>
    </location>
</feature>
<comment type="caution">
    <text evidence="3">The sequence shown here is derived from an EMBL/GenBank/DDBJ whole genome shotgun (WGS) entry which is preliminary data.</text>
</comment>
<dbReference type="AlphaFoldDB" id="A0AAD9H805"/>
<name>A0AAD9H805_9PEZI</name>
<feature type="signal peptide" evidence="2">
    <location>
        <begin position="1"/>
        <end position="19"/>
    </location>
</feature>
<proteinExistence type="predicted"/>
<dbReference type="EMBL" id="MU842981">
    <property type="protein sequence ID" value="KAK2023935.1"/>
    <property type="molecule type" value="Genomic_DNA"/>
</dbReference>
<organism evidence="3 4">
    <name type="scientific">Colletotrichum zoysiae</name>
    <dbReference type="NCBI Taxonomy" id="1216348"/>
    <lineage>
        <taxon>Eukaryota</taxon>
        <taxon>Fungi</taxon>
        <taxon>Dikarya</taxon>
        <taxon>Ascomycota</taxon>
        <taxon>Pezizomycotina</taxon>
        <taxon>Sordariomycetes</taxon>
        <taxon>Hypocreomycetidae</taxon>
        <taxon>Glomerellales</taxon>
        <taxon>Glomerellaceae</taxon>
        <taxon>Colletotrichum</taxon>
        <taxon>Colletotrichum graminicola species complex</taxon>
    </lineage>
</organism>
<evidence type="ECO:0000313" key="4">
    <source>
        <dbReference type="Proteomes" id="UP001232148"/>
    </source>
</evidence>
<evidence type="ECO:0000256" key="2">
    <source>
        <dbReference type="SAM" id="SignalP"/>
    </source>
</evidence>
<accession>A0AAD9H805</accession>
<protein>
    <submittedName>
        <fullName evidence="3">Uncharacterized protein</fullName>
    </submittedName>
</protein>
<reference evidence="3" key="1">
    <citation type="submission" date="2021-06" db="EMBL/GenBank/DDBJ databases">
        <title>Comparative genomics, transcriptomics and evolutionary studies reveal genomic signatures of adaptation to plant cell wall in hemibiotrophic fungi.</title>
        <authorList>
            <consortium name="DOE Joint Genome Institute"/>
            <person name="Baroncelli R."/>
            <person name="Diaz J.F."/>
            <person name="Benocci T."/>
            <person name="Peng M."/>
            <person name="Battaglia E."/>
            <person name="Haridas S."/>
            <person name="Andreopoulos W."/>
            <person name="Labutti K."/>
            <person name="Pangilinan J."/>
            <person name="Floch G.L."/>
            <person name="Makela M.R."/>
            <person name="Henrissat B."/>
            <person name="Grigoriev I.V."/>
            <person name="Crouch J.A."/>
            <person name="De Vries R.P."/>
            <person name="Sukno S.A."/>
            <person name="Thon M.R."/>
        </authorList>
    </citation>
    <scope>NUCLEOTIDE SEQUENCE</scope>
    <source>
        <strain evidence="3">MAFF235873</strain>
    </source>
</reference>